<name>A0ABN2ENH0_9ACTN</name>
<dbReference type="InterPro" id="IPR011335">
    <property type="entry name" value="Restrct_endonuc-II-like"/>
</dbReference>
<accession>A0ABN2ENH0</accession>
<keyword evidence="4" id="KW-1185">Reference proteome</keyword>
<dbReference type="Proteomes" id="UP001500393">
    <property type="component" value="Unassembled WGS sequence"/>
</dbReference>
<keyword evidence="1" id="KW-0175">Coiled coil</keyword>
<feature type="domain" description="Restriction endonuclease type IV Mrr" evidence="2">
    <location>
        <begin position="169"/>
        <end position="271"/>
    </location>
</feature>
<dbReference type="Pfam" id="PF04471">
    <property type="entry name" value="Mrr_cat"/>
    <property type="match status" value="1"/>
</dbReference>
<evidence type="ECO:0000313" key="4">
    <source>
        <dbReference type="Proteomes" id="UP001500393"/>
    </source>
</evidence>
<dbReference type="SUPFAM" id="SSF52980">
    <property type="entry name" value="Restriction endonuclease-like"/>
    <property type="match status" value="1"/>
</dbReference>
<organism evidence="3 4">
    <name type="scientific">Kribbella sancticallisti</name>
    <dbReference type="NCBI Taxonomy" id="460087"/>
    <lineage>
        <taxon>Bacteria</taxon>
        <taxon>Bacillati</taxon>
        <taxon>Actinomycetota</taxon>
        <taxon>Actinomycetes</taxon>
        <taxon>Propionibacteriales</taxon>
        <taxon>Kribbellaceae</taxon>
        <taxon>Kribbella</taxon>
    </lineage>
</organism>
<proteinExistence type="predicted"/>
<comment type="caution">
    <text evidence="3">The sequence shown here is derived from an EMBL/GenBank/DDBJ whole genome shotgun (WGS) entry which is preliminary data.</text>
</comment>
<sequence>MANKRISTNAYQALRDALPVIYWYKNSFNSYLRTALRQHPELLIGLNFEATKREVSDELVDRLMRDENIYQEATLRLMMEIANMSSFPELNRHEDAESLVVKAEAAVTELREQTKVHEQLIIERERLDAERSAYIQQAEVQRRFADELTDMKDRFFGLSSASGDPQQRGRDFEGFLNDLFRLFDLEPRLSYNIPNQQIDGSFHFDTDDYVVEAKWTTDRVNTKDANHFASKVRTKGKNALGLMVSVNGFTEDALSDYSRATVFMTLDGLDLLAVLEDRIRLDEVLRRKKRHANETGECYYPVSQF</sequence>
<feature type="coiled-coil region" evidence="1">
    <location>
        <begin position="93"/>
        <end position="130"/>
    </location>
</feature>
<dbReference type="RefSeq" id="WP_344221769.1">
    <property type="nucleotide sequence ID" value="NZ_BAAAOS010000062.1"/>
</dbReference>
<dbReference type="EMBL" id="BAAAOS010000062">
    <property type="protein sequence ID" value="GAA1612006.1"/>
    <property type="molecule type" value="Genomic_DNA"/>
</dbReference>
<gene>
    <name evidence="3" type="ORF">GCM10009789_77920</name>
</gene>
<evidence type="ECO:0000259" key="2">
    <source>
        <dbReference type="Pfam" id="PF04471"/>
    </source>
</evidence>
<evidence type="ECO:0000313" key="3">
    <source>
        <dbReference type="EMBL" id="GAA1612006.1"/>
    </source>
</evidence>
<dbReference type="InterPro" id="IPR007560">
    <property type="entry name" value="Restrct_endonuc_IV_Mrr"/>
</dbReference>
<reference evidence="3 4" key="1">
    <citation type="journal article" date="2019" name="Int. J. Syst. Evol. Microbiol.">
        <title>The Global Catalogue of Microorganisms (GCM) 10K type strain sequencing project: providing services to taxonomists for standard genome sequencing and annotation.</title>
        <authorList>
            <consortium name="The Broad Institute Genomics Platform"/>
            <consortium name="The Broad Institute Genome Sequencing Center for Infectious Disease"/>
            <person name="Wu L."/>
            <person name="Ma J."/>
        </authorList>
    </citation>
    <scope>NUCLEOTIDE SEQUENCE [LARGE SCALE GENOMIC DNA]</scope>
    <source>
        <strain evidence="3 4">JCM 14969</strain>
    </source>
</reference>
<evidence type="ECO:0000256" key="1">
    <source>
        <dbReference type="SAM" id="Coils"/>
    </source>
</evidence>
<protein>
    <recommendedName>
        <fullName evidence="2">Restriction endonuclease type IV Mrr domain-containing protein</fullName>
    </recommendedName>
</protein>